<name>A0A8J4Q8N9_9ROSI</name>
<feature type="region of interest" description="Disordered" evidence="6">
    <location>
        <begin position="195"/>
        <end position="299"/>
    </location>
</feature>
<dbReference type="InterPro" id="IPR002999">
    <property type="entry name" value="Tudor"/>
</dbReference>
<dbReference type="InterPro" id="IPR039776">
    <property type="entry name" value="Pds5"/>
</dbReference>
<dbReference type="OrthoDB" id="200660at2759"/>
<feature type="compositionally biased region" description="Basic and acidic residues" evidence="6">
    <location>
        <begin position="246"/>
        <end position="267"/>
    </location>
</feature>
<feature type="compositionally biased region" description="Acidic residues" evidence="6">
    <location>
        <begin position="201"/>
        <end position="213"/>
    </location>
</feature>
<proteinExistence type="predicted"/>
<dbReference type="GO" id="GO:0007064">
    <property type="term" value="P:mitotic sister chromatid cohesion"/>
    <property type="evidence" value="ECO:0007669"/>
    <property type="project" value="InterPro"/>
</dbReference>
<feature type="compositionally biased region" description="Acidic residues" evidence="6">
    <location>
        <begin position="222"/>
        <end position="239"/>
    </location>
</feature>
<dbReference type="Proteomes" id="UP000737018">
    <property type="component" value="Unassembled WGS sequence"/>
</dbReference>
<comment type="subcellular location">
    <subcellularLocation>
        <location evidence="1">Nucleus</location>
    </subcellularLocation>
</comment>
<keyword evidence="9" id="KW-1185">Reference proteome</keyword>
<keyword evidence="2" id="KW-0227">DNA damage</keyword>
<dbReference type="AlphaFoldDB" id="A0A8J4Q8N9"/>
<feature type="region of interest" description="Disordered" evidence="6">
    <location>
        <begin position="1"/>
        <end position="99"/>
    </location>
</feature>
<gene>
    <name evidence="8" type="ORF">CMV_025892</name>
</gene>
<keyword evidence="5" id="KW-0175">Coiled coil</keyword>
<dbReference type="PANTHER" id="PTHR12663:SF0">
    <property type="entry name" value="PRECOCIOUS DISSOCIATION OF SISTERS 5, ISOFORM A"/>
    <property type="match status" value="1"/>
</dbReference>
<feature type="domain" description="Tudor" evidence="7">
    <location>
        <begin position="99"/>
        <end position="157"/>
    </location>
</feature>
<dbReference type="Gene3D" id="2.30.30.140">
    <property type="match status" value="1"/>
</dbReference>
<evidence type="ECO:0000256" key="1">
    <source>
        <dbReference type="ARBA" id="ARBA00004123"/>
    </source>
</evidence>
<evidence type="ECO:0000256" key="3">
    <source>
        <dbReference type="ARBA" id="ARBA00023204"/>
    </source>
</evidence>
<dbReference type="PANTHER" id="PTHR12663">
    <property type="entry name" value="ANDROGEN INDUCED INHIBITOR OF PROLIFERATION AS3 / PDS5-RELATED"/>
    <property type="match status" value="1"/>
</dbReference>
<dbReference type="CDD" id="cd20404">
    <property type="entry name" value="Tudor_Agenet_AtEML-like"/>
    <property type="match status" value="1"/>
</dbReference>
<feature type="coiled-coil region" evidence="5">
    <location>
        <begin position="129"/>
        <end position="156"/>
    </location>
</feature>
<evidence type="ECO:0000313" key="8">
    <source>
        <dbReference type="EMBL" id="KAF3948060.1"/>
    </source>
</evidence>
<feature type="compositionally biased region" description="Low complexity" evidence="6">
    <location>
        <begin position="59"/>
        <end position="76"/>
    </location>
</feature>
<dbReference type="GO" id="GO:0006281">
    <property type="term" value="P:DNA repair"/>
    <property type="evidence" value="ECO:0007669"/>
    <property type="project" value="UniProtKB-KW"/>
</dbReference>
<keyword evidence="3" id="KW-0234">DNA repair</keyword>
<dbReference type="EMBL" id="JRKL02007142">
    <property type="protein sequence ID" value="KAF3948060.1"/>
    <property type="molecule type" value="Genomic_DNA"/>
</dbReference>
<feature type="compositionally biased region" description="Polar residues" evidence="6">
    <location>
        <begin position="1"/>
        <end position="25"/>
    </location>
</feature>
<feature type="compositionally biased region" description="Low complexity" evidence="6">
    <location>
        <begin position="26"/>
        <end position="51"/>
    </location>
</feature>
<evidence type="ECO:0000256" key="2">
    <source>
        <dbReference type="ARBA" id="ARBA00022763"/>
    </source>
</evidence>
<feature type="compositionally biased region" description="Polar residues" evidence="6">
    <location>
        <begin position="282"/>
        <end position="297"/>
    </location>
</feature>
<reference evidence="8" key="1">
    <citation type="submission" date="2020-03" db="EMBL/GenBank/DDBJ databases">
        <title>Castanea mollissima Vanexum genome sequencing.</title>
        <authorList>
            <person name="Staton M."/>
        </authorList>
    </citation>
    <scope>NUCLEOTIDE SEQUENCE</scope>
    <source>
        <tissue evidence="8">Leaf</tissue>
    </source>
</reference>
<organism evidence="8 9">
    <name type="scientific">Castanea mollissima</name>
    <name type="common">Chinese chestnut</name>
    <dbReference type="NCBI Taxonomy" id="60419"/>
    <lineage>
        <taxon>Eukaryota</taxon>
        <taxon>Viridiplantae</taxon>
        <taxon>Streptophyta</taxon>
        <taxon>Embryophyta</taxon>
        <taxon>Tracheophyta</taxon>
        <taxon>Spermatophyta</taxon>
        <taxon>Magnoliopsida</taxon>
        <taxon>eudicotyledons</taxon>
        <taxon>Gunneridae</taxon>
        <taxon>Pentapetalae</taxon>
        <taxon>rosids</taxon>
        <taxon>fabids</taxon>
        <taxon>Fagales</taxon>
        <taxon>Fagaceae</taxon>
        <taxon>Castanea</taxon>
    </lineage>
</organism>
<dbReference type="GO" id="GO:0005634">
    <property type="term" value="C:nucleus"/>
    <property type="evidence" value="ECO:0007669"/>
    <property type="project" value="UniProtKB-SubCell"/>
</dbReference>
<comment type="caution">
    <text evidence="8">The sequence shown here is derived from an EMBL/GenBank/DDBJ whole genome shotgun (WGS) entry which is preliminary data.</text>
</comment>
<evidence type="ECO:0000256" key="4">
    <source>
        <dbReference type="ARBA" id="ARBA00023242"/>
    </source>
</evidence>
<keyword evidence="4" id="KW-0539">Nucleus</keyword>
<sequence length="379" mass="42416">MAPSRRQSNGRSPIVNQQRQITAFFTKTASSSPSPSPTLSKKNSKFSSLVPSPSPSPSSTPNLSPSPTTPSPFQSKSKNKPLLVISASPLTPNDKRSYGDDVVGKRIRVFWPLDKAWYEGTVKSFDKVANKHLVQYEDDEEELLDLEKEKFEWVQETLKKFKRLRRGAFDSSEAVKIVEEDKDLKGIKPVQRRRGVKAVVEDEENGGDDSSDEDWGKNVGEEAVEEVMDLDEEEEEEEEGVVKGSKGKDGEKYGSRKRKASEGEKLGSAKKNKGGFKFSLVEPTSNNAESGKASNELGNALTGDATERFGMREAVKFRFLGEERRDAKRRRPGDANYDPRTLYLPPDFLKSLSGGQVIAYLLSDNMWLNDLLFHFCFVF</sequence>
<dbReference type="SUPFAM" id="SSF63748">
    <property type="entry name" value="Tudor/PWWP/MBT"/>
    <property type="match status" value="1"/>
</dbReference>
<protein>
    <recommendedName>
        <fullName evidence="7">Tudor domain-containing protein</fullName>
    </recommendedName>
</protein>
<evidence type="ECO:0000256" key="5">
    <source>
        <dbReference type="SAM" id="Coils"/>
    </source>
</evidence>
<evidence type="ECO:0000313" key="9">
    <source>
        <dbReference type="Proteomes" id="UP000737018"/>
    </source>
</evidence>
<dbReference type="SMART" id="SM00333">
    <property type="entry name" value="TUDOR"/>
    <property type="match status" value="1"/>
</dbReference>
<evidence type="ECO:0000259" key="7">
    <source>
        <dbReference type="SMART" id="SM00333"/>
    </source>
</evidence>
<accession>A0A8J4Q8N9</accession>
<evidence type="ECO:0000256" key="6">
    <source>
        <dbReference type="SAM" id="MobiDB-lite"/>
    </source>
</evidence>
<dbReference type="GO" id="GO:0000785">
    <property type="term" value="C:chromatin"/>
    <property type="evidence" value="ECO:0007669"/>
    <property type="project" value="TreeGrafter"/>
</dbReference>